<organism evidence="2 3">
    <name type="scientific">Caldisphaera lagunensis (strain DSM 15908 / JCM 11604 / ANMR 0165 / IC-154)</name>
    <dbReference type="NCBI Taxonomy" id="1056495"/>
    <lineage>
        <taxon>Archaea</taxon>
        <taxon>Thermoproteota</taxon>
        <taxon>Thermoprotei</taxon>
        <taxon>Acidilobales</taxon>
        <taxon>Caldisphaeraceae</taxon>
        <taxon>Caldisphaera</taxon>
    </lineage>
</organism>
<name>L0AAJ9_CALLD</name>
<dbReference type="KEGG" id="clg:Calag_0285"/>
<dbReference type="SUPFAM" id="SSF53756">
    <property type="entry name" value="UDP-Glycosyltransferase/glycogen phosphorylase"/>
    <property type="match status" value="1"/>
</dbReference>
<dbReference type="Proteomes" id="UP000010469">
    <property type="component" value="Chromosome"/>
</dbReference>
<evidence type="ECO:0000259" key="1">
    <source>
        <dbReference type="Pfam" id="PF00534"/>
    </source>
</evidence>
<dbReference type="eggNOG" id="arCOG01411">
    <property type="taxonomic scope" value="Archaea"/>
</dbReference>
<dbReference type="PANTHER" id="PTHR12526">
    <property type="entry name" value="GLYCOSYLTRANSFERASE"/>
    <property type="match status" value="1"/>
</dbReference>
<dbReference type="PANTHER" id="PTHR12526:SF630">
    <property type="entry name" value="GLYCOSYLTRANSFERASE"/>
    <property type="match status" value="1"/>
</dbReference>
<proteinExistence type="predicted"/>
<sequence>MMKVMLVSEIDGRTNRLRRGPYLRYKFHPNNIEYTIFYDIIPPFKKASQYEYNKDTMIATLSRLILKGISQPIPKDEKIIHSFFWNFYLYSKPWVHENDESPSQFLDQYYGGKGFTYNVALDFLTYYLNSSPCRAIITWSEWARKGFIKDGVDSSKVVVIPPPMQINSEKRINHRDINILFIGRDFIRKGGDIALKVFLKLAKEFDNINLFYVGPIPGNIKKIVNNHKNIYHYEKLSDDELYNKIMPLSDITFLPTRYDAYALTILESMSYGIPVVSSNINSINETITHGNNGFVGNYEEEYEKYISVLITNENIRKSFSENSVQAIKERHDPVIIGNELIKVYENVISGF</sequence>
<dbReference type="CDD" id="cd03801">
    <property type="entry name" value="GT4_PimA-like"/>
    <property type="match status" value="1"/>
</dbReference>
<evidence type="ECO:0000313" key="3">
    <source>
        <dbReference type="Proteomes" id="UP000010469"/>
    </source>
</evidence>
<dbReference type="InterPro" id="IPR001296">
    <property type="entry name" value="Glyco_trans_1"/>
</dbReference>
<keyword evidence="3" id="KW-1185">Reference proteome</keyword>
<dbReference type="GO" id="GO:0016757">
    <property type="term" value="F:glycosyltransferase activity"/>
    <property type="evidence" value="ECO:0007669"/>
    <property type="project" value="InterPro"/>
</dbReference>
<evidence type="ECO:0000313" key="2">
    <source>
        <dbReference type="EMBL" id="AFZ70065.1"/>
    </source>
</evidence>
<protein>
    <submittedName>
        <fullName evidence="2">Glycosyltransferase</fullName>
    </submittedName>
</protein>
<dbReference type="Pfam" id="PF00534">
    <property type="entry name" value="Glycos_transf_1"/>
    <property type="match status" value="1"/>
</dbReference>
<keyword evidence="2" id="KW-0808">Transferase</keyword>
<dbReference type="Gene3D" id="3.40.50.2000">
    <property type="entry name" value="Glycogen Phosphorylase B"/>
    <property type="match status" value="1"/>
</dbReference>
<gene>
    <name evidence="2" type="ordered locus">Calag_0285</name>
</gene>
<dbReference type="EMBL" id="CP003378">
    <property type="protein sequence ID" value="AFZ70065.1"/>
    <property type="molecule type" value="Genomic_DNA"/>
</dbReference>
<reference evidence="3" key="1">
    <citation type="submission" date="2012-03" db="EMBL/GenBank/DDBJ databases">
        <title>Complete genome of Caldisphaera lagunensis DSM 15908.</title>
        <authorList>
            <person name="Lucas S."/>
            <person name="Copeland A."/>
            <person name="Lapidus A."/>
            <person name="Glavina del Rio T."/>
            <person name="Dalin E."/>
            <person name="Tice H."/>
            <person name="Bruce D."/>
            <person name="Goodwin L."/>
            <person name="Pitluck S."/>
            <person name="Peters L."/>
            <person name="Mikhailova N."/>
            <person name="Teshima H."/>
            <person name="Kyrpides N."/>
            <person name="Mavromatis K."/>
            <person name="Ivanova N."/>
            <person name="Brettin T."/>
            <person name="Detter J.C."/>
            <person name="Han C."/>
            <person name="Larimer F."/>
            <person name="Land M."/>
            <person name="Hauser L."/>
            <person name="Markowitz V."/>
            <person name="Cheng J.-F."/>
            <person name="Hugenholtz P."/>
            <person name="Woyke T."/>
            <person name="Wu D."/>
            <person name="Spring S."/>
            <person name="Schroeder M."/>
            <person name="Brambilla E."/>
            <person name="Klenk H.-P."/>
            <person name="Eisen J.A."/>
        </authorList>
    </citation>
    <scope>NUCLEOTIDE SEQUENCE [LARGE SCALE GENOMIC DNA]</scope>
    <source>
        <strain evidence="3">DSM 15908 / JCM 11604 / IC-154</strain>
    </source>
</reference>
<dbReference type="HOGENOM" id="CLU_833206_0_0_2"/>
<dbReference type="AlphaFoldDB" id="L0AAJ9"/>
<feature type="domain" description="Glycosyl transferase family 1" evidence="1">
    <location>
        <begin position="169"/>
        <end position="323"/>
    </location>
</feature>
<dbReference type="InParanoid" id="L0AAJ9"/>
<accession>L0AAJ9</accession>
<dbReference type="STRING" id="1056495.Calag_0285"/>